<reference evidence="3 4" key="1">
    <citation type="submission" date="2022-06" db="EMBL/GenBank/DDBJ databases">
        <title>Roseomonas CN29.</title>
        <authorList>
            <person name="Cheng Y."/>
            <person name="He X."/>
        </authorList>
    </citation>
    <scope>NUCLEOTIDE SEQUENCE [LARGE SCALE GENOMIC DNA]</scope>
    <source>
        <strain evidence="3 4">CN29</strain>
    </source>
</reference>
<keyword evidence="4" id="KW-1185">Reference proteome</keyword>
<evidence type="ECO:0000313" key="4">
    <source>
        <dbReference type="Proteomes" id="UP001524642"/>
    </source>
</evidence>
<feature type="compositionally biased region" description="Low complexity" evidence="1">
    <location>
        <begin position="30"/>
        <end position="39"/>
    </location>
</feature>
<name>A0ABT1X020_9PROT</name>
<feature type="chain" id="PRO_5045878231" evidence="2">
    <location>
        <begin position="29"/>
        <end position="88"/>
    </location>
</feature>
<keyword evidence="2" id="KW-0732">Signal</keyword>
<organism evidence="3 4">
    <name type="scientific">Roseomonas populi</name>
    <dbReference type="NCBI Taxonomy" id="3121582"/>
    <lineage>
        <taxon>Bacteria</taxon>
        <taxon>Pseudomonadati</taxon>
        <taxon>Pseudomonadota</taxon>
        <taxon>Alphaproteobacteria</taxon>
        <taxon>Acetobacterales</taxon>
        <taxon>Roseomonadaceae</taxon>
        <taxon>Roseomonas</taxon>
    </lineage>
</organism>
<accession>A0ABT1X020</accession>
<feature type="signal peptide" evidence="2">
    <location>
        <begin position="1"/>
        <end position="28"/>
    </location>
</feature>
<gene>
    <name evidence="3" type="ORF">NRP21_00480</name>
</gene>
<evidence type="ECO:0000256" key="2">
    <source>
        <dbReference type="SAM" id="SignalP"/>
    </source>
</evidence>
<evidence type="ECO:0000256" key="1">
    <source>
        <dbReference type="SAM" id="MobiDB-lite"/>
    </source>
</evidence>
<sequence length="88" mass="8405">MTSKAVTRVRLIAAAALVAPLLASAAHAMQSQMQGAAGAEPNPAFTSVLPGTTAVERSTGPAVLQGGSSGGMTLLERSGATGGGGQGA</sequence>
<dbReference type="RefSeq" id="WP_257714208.1">
    <property type="nucleotide sequence ID" value="NZ_JANJOU010000001.1"/>
</dbReference>
<proteinExistence type="predicted"/>
<protein>
    <submittedName>
        <fullName evidence="3">Uncharacterized protein</fullName>
    </submittedName>
</protein>
<dbReference type="EMBL" id="JANJOU010000001">
    <property type="protein sequence ID" value="MCR0980522.1"/>
    <property type="molecule type" value="Genomic_DNA"/>
</dbReference>
<feature type="region of interest" description="Disordered" evidence="1">
    <location>
        <begin position="30"/>
        <end position="88"/>
    </location>
</feature>
<comment type="caution">
    <text evidence="3">The sequence shown here is derived from an EMBL/GenBank/DDBJ whole genome shotgun (WGS) entry which is preliminary data.</text>
</comment>
<evidence type="ECO:0000313" key="3">
    <source>
        <dbReference type="EMBL" id="MCR0980522.1"/>
    </source>
</evidence>
<dbReference type="Proteomes" id="UP001524642">
    <property type="component" value="Unassembled WGS sequence"/>
</dbReference>